<protein>
    <recommendedName>
        <fullName evidence="4">COX assembly mitochondrial protein</fullName>
    </recommendedName>
</protein>
<dbReference type="InterPro" id="IPR013892">
    <property type="entry name" value="Cyt_c_biogenesis_Cmc1-like"/>
</dbReference>
<dbReference type="Pfam" id="PF08583">
    <property type="entry name" value="Cmc1"/>
    <property type="match status" value="1"/>
</dbReference>
<keyword evidence="4" id="KW-0472">Membrane</keyword>
<proteinExistence type="inferred from homology"/>
<name>A0A077W6C7_9FUNG</name>
<evidence type="ECO:0000256" key="2">
    <source>
        <dbReference type="ARBA" id="ARBA00023128"/>
    </source>
</evidence>
<dbReference type="AlphaFoldDB" id="A0A077W6C7"/>
<dbReference type="PROSITE" id="PS51808">
    <property type="entry name" value="CHCH"/>
    <property type="match status" value="1"/>
</dbReference>
<dbReference type="GO" id="GO:0005743">
    <property type="term" value="C:mitochondrial inner membrane"/>
    <property type="evidence" value="ECO:0007669"/>
    <property type="project" value="UniProtKB-SubCell"/>
</dbReference>
<organism evidence="5">
    <name type="scientific">Lichtheimia ramosa</name>
    <dbReference type="NCBI Taxonomy" id="688394"/>
    <lineage>
        <taxon>Eukaryota</taxon>
        <taxon>Fungi</taxon>
        <taxon>Fungi incertae sedis</taxon>
        <taxon>Mucoromycota</taxon>
        <taxon>Mucoromycotina</taxon>
        <taxon>Mucoromycetes</taxon>
        <taxon>Mucorales</taxon>
        <taxon>Lichtheimiaceae</taxon>
        <taxon>Lichtheimia</taxon>
    </lineage>
</organism>
<gene>
    <name evidence="5" type="ORF">LRAMOSA00394</name>
</gene>
<evidence type="ECO:0000256" key="1">
    <source>
        <dbReference type="ARBA" id="ARBA00007347"/>
    </source>
</evidence>
<evidence type="ECO:0000256" key="3">
    <source>
        <dbReference type="ARBA" id="ARBA00023157"/>
    </source>
</evidence>
<dbReference type="EMBL" id="LK023313">
    <property type="protein sequence ID" value="CDS02992.1"/>
    <property type="molecule type" value="Genomic_DNA"/>
</dbReference>
<keyword evidence="2 4" id="KW-0496">Mitochondrion</keyword>
<keyword evidence="4" id="KW-0999">Mitochondrion inner membrane</keyword>
<dbReference type="PANTHER" id="PTHR22977:SF1">
    <property type="entry name" value="COX ASSEMBLY MITOCHONDRIAL PROTEIN 2 HOMOLOG"/>
    <property type="match status" value="1"/>
</dbReference>
<reference evidence="5" key="1">
    <citation type="journal article" date="2014" name="Genome Announc.">
        <title>De novo whole-genome sequence and genome annotation of Lichtheimia ramosa.</title>
        <authorList>
            <person name="Linde J."/>
            <person name="Schwartze V."/>
            <person name="Binder U."/>
            <person name="Lass-Florl C."/>
            <person name="Voigt K."/>
            <person name="Horn F."/>
        </authorList>
    </citation>
    <scope>NUCLEOTIDE SEQUENCE</scope>
    <source>
        <strain evidence="5">JMRC FSU:6197</strain>
    </source>
</reference>
<comment type="similarity">
    <text evidence="1 4">Belongs to the CMC family.</text>
</comment>
<dbReference type="OrthoDB" id="532630at2759"/>
<keyword evidence="4" id="KW-0143">Chaperone</keyword>
<comment type="subcellular location">
    <subcellularLocation>
        <location evidence="4">Mitochondrion inner membrane</location>
    </subcellularLocation>
</comment>
<comment type="function">
    <text evidence="4">Required for mitochondrial cytochrome c oxidase (COX) assembly and respiration.</text>
</comment>
<keyword evidence="3" id="KW-1015">Disulfide bond</keyword>
<evidence type="ECO:0000256" key="4">
    <source>
        <dbReference type="RuleBase" id="RU364104"/>
    </source>
</evidence>
<sequence length="89" mass="10182">MHPPLAAHKHQGCLEAIQALEECHQAGLFNRFSGACNDTKQKLDQCLKEEFLIQRAANKGKAAEKRARMKEIWKEMEEPPVTIPKKEQQ</sequence>
<accession>A0A077W6C7</accession>
<evidence type="ECO:0000313" key="5">
    <source>
        <dbReference type="EMBL" id="CDS02992.1"/>
    </source>
</evidence>
<dbReference type="PANTHER" id="PTHR22977">
    <property type="entry name" value="COX ASSEMBLY MITOCHONDRIAL PROTEIN"/>
    <property type="match status" value="1"/>
</dbReference>